<dbReference type="EMBL" id="CYGX02000060">
    <property type="protein sequence ID" value="SIT46013.1"/>
    <property type="molecule type" value="Genomic_DNA"/>
</dbReference>
<proteinExistence type="predicted"/>
<gene>
    <name evidence="1" type="ORF">BN2475_600070</name>
</gene>
<name>A0A1N7SF46_9BURK</name>
<evidence type="ECO:0000313" key="2">
    <source>
        <dbReference type="Proteomes" id="UP000187012"/>
    </source>
</evidence>
<evidence type="ECO:0000313" key="1">
    <source>
        <dbReference type="EMBL" id="SIT46013.1"/>
    </source>
</evidence>
<dbReference type="AlphaFoldDB" id="A0A1N7SF46"/>
<organism evidence="1 2">
    <name type="scientific">Paraburkholderia ribeironis</name>
    <dbReference type="NCBI Taxonomy" id="1247936"/>
    <lineage>
        <taxon>Bacteria</taxon>
        <taxon>Pseudomonadati</taxon>
        <taxon>Pseudomonadota</taxon>
        <taxon>Betaproteobacteria</taxon>
        <taxon>Burkholderiales</taxon>
        <taxon>Burkholderiaceae</taxon>
        <taxon>Paraburkholderia</taxon>
    </lineage>
</organism>
<accession>A0A1N7SF46</accession>
<sequence length="103" mass="11098">MRKARVCGSSECQFSLIRYALPGAIVLVKAVGPAVGPMTAGEPATLFRSPRQRLSGGGRHEHKSPLRPLAGYRLYGAQSGAQSLIRCVDIALLVLTVARWPER</sequence>
<reference evidence="1 2" key="1">
    <citation type="submission" date="2016-12" db="EMBL/GenBank/DDBJ databases">
        <authorList>
            <person name="Song W.-J."/>
            <person name="Kurnit D.M."/>
        </authorList>
    </citation>
    <scope>NUCLEOTIDE SEQUENCE [LARGE SCALE GENOMIC DNA]</scope>
    <source>
        <strain evidence="1 2">STM7296</strain>
    </source>
</reference>
<dbReference type="Proteomes" id="UP000187012">
    <property type="component" value="Unassembled WGS sequence"/>
</dbReference>
<keyword evidence="2" id="KW-1185">Reference proteome</keyword>
<protein>
    <submittedName>
        <fullName evidence="1">Uncharacterized protein</fullName>
    </submittedName>
</protein>